<comment type="subcellular location">
    <subcellularLocation>
        <location evidence="1">Secreted</location>
    </subcellularLocation>
</comment>
<keyword evidence="3" id="KW-0732">Signal</keyword>
<feature type="domain" description="VWFC" evidence="6">
    <location>
        <begin position="161"/>
        <end position="222"/>
    </location>
</feature>
<dbReference type="SMART" id="SM00832">
    <property type="entry name" value="C8"/>
    <property type="match status" value="1"/>
</dbReference>
<reference evidence="8" key="1">
    <citation type="submission" date="2023-08" db="EMBL/GenBank/DDBJ databases">
        <authorList>
            <person name="Alioto T."/>
            <person name="Alioto T."/>
            <person name="Gomez Garrido J."/>
        </authorList>
    </citation>
    <scope>NUCLEOTIDE SEQUENCE</scope>
</reference>
<dbReference type="PROSITE" id="PS50184">
    <property type="entry name" value="VWFC_2"/>
    <property type="match status" value="3"/>
</dbReference>
<dbReference type="GO" id="GO:0005576">
    <property type="term" value="C:extracellular region"/>
    <property type="evidence" value="ECO:0007669"/>
    <property type="project" value="UniProtKB-SubCell"/>
</dbReference>
<dbReference type="InterPro" id="IPR001846">
    <property type="entry name" value="VWF_type-D"/>
</dbReference>
<dbReference type="SUPFAM" id="SSF57603">
    <property type="entry name" value="FnI-like domain"/>
    <property type="match status" value="4"/>
</dbReference>
<dbReference type="Proteomes" id="UP001162480">
    <property type="component" value="Chromosome 27"/>
</dbReference>
<dbReference type="PANTHER" id="PTHR46698:SF4">
    <property type="entry name" value="CROSSVEINLESS 2"/>
    <property type="match status" value="1"/>
</dbReference>
<evidence type="ECO:0000256" key="3">
    <source>
        <dbReference type="ARBA" id="ARBA00022729"/>
    </source>
</evidence>
<dbReference type="PANTHER" id="PTHR46698">
    <property type="entry name" value="CROSSVEINLESS 2"/>
    <property type="match status" value="1"/>
</dbReference>
<dbReference type="Pfam" id="PF08742">
    <property type="entry name" value="C8"/>
    <property type="match status" value="1"/>
</dbReference>
<dbReference type="SMART" id="SM00214">
    <property type="entry name" value="VWC"/>
    <property type="match status" value="5"/>
</dbReference>
<dbReference type="SMART" id="SM00216">
    <property type="entry name" value="VWD"/>
    <property type="match status" value="1"/>
</dbReference>
<gene>
    <name evidence="8" type="ORF">OCTVUL_1B002687</name>
</gene>
<dbReference type="InterPro" id="IPR036084">
    <property type="entry name" value="Ser_inhib-like_sf"/>
</dbReference>
<dbReference type="Gene3D" id="6.20.200.20">
    <property type="match status" value="5"/>
</dbReference>
<dbReference type="SMART" id="SM00215">
    <property type="entry name" value="VWC_out"/>
    <property type="match status" value="3"/>
</dbReference>
<protein>
    <submittedName>
        <fullName evidence="8">BMP-binding endothelial regulator protein-like</fullName>
    </submittedName>
</protein>
<dbReference type="PROSITE" id="PS01208">
    <property type="entry name" value="VWFC_1"/>
    <property type="match status" value="2"/>
</dbReference>
<evidence type="ECO:0000256" key="1">
    <source>
        <dbReference type="ARBA" id="ARBA00004613"/>
    </source>
</evidence>
<dbReference type="InterPro" id="IPR002919">
    <property type="entry name" value="TIL_dom"/>
</dbReference>
<evidence type="ECO:0000259" key="7">
    <source>
        <dbReference type="PROSITE" id="PS51233"/>
    </source>
</evidence>
<dbReference type="Pfam" id="PF23334">
    <property type="entry name" value="VWC2L_2nd"/>
    <property type="match status" value="1"/>
</dbReference>
<evidence type="ECO:0000256" key="2">
    <source>
        <dbReference type="ARBA" id="ARBA00022525"/>
    </source>
</evidence>
<dbReference type="CDD" id="cd19941">
    <property type="entry name" value="TIL"/>
    <property type="match status" value="1"/>
</dbReference>
<dbReference type="InterPro" id="IPR014853">
    <property type="entry name" value="VWF/SSPO/ZAN-like_Cys-rich_dom"/>
</dbReference>
<sequence length="691" mass="77869">MVDKCFSFPNLADIAGNYKQTKTIGEGFGTKAFAGWQSRSDAKCVDEGKEVYIPLISEDPCIKCICRNKVVMCERKFCESSEGCYMIIYDSHRLPKQCCDLCKGCTYRGKKYLSGTNWTDSRDPCTTYVCRAAVVTASTMKCYTPCHNPVHIPGRCCPSCAGCSFGGKVFKNGDTFTPGGDPCIECSCKKGTISCEKRACPVMNCPPDRIYLPEGSCCRKCKGSRKIYDVSLVCFFRNKIYTNSKHIRADNCTDCTCMEGTMVCSSPTCPVLICPVEQQYTTPGNCCPKCKVKPRKECRYNGQIQMHGDKWQRDVCTACECRDGHVHCTMEECNNTLKCPKGYKLQLTPDTCCPVCVEEAICTVFGDPHYRTFDGKIYNFQGRCKYVLARDCVDRTFSIKVQNDARLTSDFSWTHRVTILLPNFRVTLQQKLIVKVNRRRIKLPFRSVTAPTMWIRQEGHSVVMNAPNGMQVVWDGDSFLEITVPSMFKKKLCGLCGNYNGDPTDDLIGKKGVTYYNEQEFGDSWRTGSLSACRNRLTPLQKKESPCEKNFKTRERECQILLSDVFVECRKKVDPKTYYRSCLMDMCDCPKGKLCSCESLLAYSRACTREGLYIPQEKYGHCKDKTCPDGAEFNVCGPACARTCDNINSIDRSCLMKPCVRGCHCTHNRPVFHNGRCIPAHRCPKGKQATT</sequence>
<organism evidence="8 9">
    <name type="scientific">Octopus vulgaris</name>
    <name type="common">Common octopus</name>
    <dbReference type="NCBI Taxonomy" id="6645"/>
    <lineage>
        <taxon>Eukaryota</taxon>
        <taxon>Metazoa</taxon>
        <taxon>Spiralia</taxon>
        <taxon>Lophotrochozoa</taxon>
        <taxon>Mollusca</taxon>
        <taxon>Cephalopoda</taxon>
        <taxon>Coleoidea</taxon>
        <taxon>Octopodiformes</taxon>
        <taxon>Octopoda</taxon>
        <taxon>Incirrata</taxon>
        <taxon>Octopodidae</taxon>
        <taxon>Octopus</taxon>
    </lineage>
</organism>
<keyword evidence="5" id="KW-1015">Disulfide bond</keyword>
<dbReference type="AlphaFoldDB" id="A0AA36FK12"/>
<evidence type="ECO:0000313" key="9">
    <source>
        <dbReference type="Proteomes" id="UP001162480"/>
    </source>
</evidence>
<dbReference type="Pfam" id="PF01826">
    <property type="entry name" value="TIL"/>
    <property type="match status" value="1"/>
</dbReference>
<dbReference type="PROSITE" id="PS51233">
    <property type="entry name" value="VWFD"/>
    <property type="match status" value="1"/>
</dbReference>
<evidence type="ECO:0000259" key="6">
    <source>
        <dbReference type="PROSITE" id="PS50184"/>
    </source>
</evidence>
<accession>A0AA36FK12</accession>
<keyword evidence="4" id="KW-0677">Repeat</keyword>
<keyword evidence="9" id="KW-1185">Reference proteome</keyword>
<feature type="domain" description="VWFD" evidence="7">
    <location>
        <begin position="360"/>
        <end position="534"/>
    </location>
</feature>
<proteinExistence type="predicted"/>
<feature type="domain" description="VWFC" evidence="6">
    <location>
        <begin position="296"/>
        <end position="357"/>
    </location>
</feature>
<dbReference type="Pfam" id="PF00094">
    <property type="entry name" value="VWD"/>
    <property type="match status" value="1"/>
</dbReference>
<feature type="domain" description="VWFC" evidence="6">
    <location>
        <begin position="232"/>
        <end position="291"/>
    </location>
</feature>
<dbReference type="InterPro" id="IPR052424">
    <property type="entry name" value="Kielin_Chordin-BMP_Reg"/>
</dbReference>
<name>A0AA36FK12_OCTVU</name>
<keyword evidence="2" id="KW-0964">Secreted</keyword>
<dbReference type="SUPFAM" id="SSF57567">
    <property type="entry name" value="Serine protease inhibitors"/>
    <property type="match status" value="1"/>
</dbReference>
<dbReference type="InterPro" id="IPR001007">
    <property type="entry name" value="VWF_dom"/>
</dbReference>
<dbReference type="Gene3D" id="2.10.25.10">
    <property type="entry name" value="Laminin"/>
    <property type="match status" value="1"/>
</dbReference>
<evidence type="ECO:0000313" key="8">
    <source>
        <dbReference type="EMBL" id="CAI9741876.1"/>
    </source>
</evidence>
<dbReference type="EMBL" id="OX597840">
    <property type="protein sequence ID" value="CAI9741876.1"/>
    <property type="molecule type" value="Genomic_DNA"/>
</dbReference>
<evidence type="ECO:0000256" key="4">
    <source>
        <dbReference type="ARBA" id="ARBA00022737"/>
    </source>
</evidence>
<evidence type="ECO:0000256" key="5">
    <source>
        <dbReference type="ARBA" id="ARBA00023157"/>
    </source>
</evidence>
<dbReference type="Pfam" id="PF00093">
    <property type="entry name" value="VWC"/>
    <property type="match status" value="3"/>
</dbReference>